<dbReference type="InterPro" id="IPR003718">
    <property type="entry name" value="OsmC/Ohr_fam"/>
</dbReference>
<evidence type="ECO:0000313" key="3">
    <source>
        <dbReference type="Proteomes" id="UP000462152"/>
    </source>
</evidence>
<protein>
    <submittedName>
        <fullName evidence="2">OsmC family peroxiredoxin</fullName>
    </submittedName>
</protein>
<comment type="caution">
    <text evidence="2">The sequence shown here is derived from an EMBL/GenBank/DDBJ whole genome shotgun (WGS) entry which is preliminary data.</text>
</comment>
<gene>
    <name evidence="2" type="ORF">GMA10_01260</name>
</gene>
<sequence>MSENMDDQSARQQDPGYRSVEVQRLGKTRYRATNATGDAVEFGQGEGLMSPVELLLAAIGGCSAIDVDVVTSRRSEPEEFRVVASGIKDKDESGGSRMRDIELSFSVKFPEGEVGDKAASMVPRLVELARTKDCTVSRTVEHETDVSMRIED</sequence>
<dbReference type="PANTHER" id="PTHR34352">
    <property type="entry name" value="PROTEIN YHFA"/>
    <property type="match status" value="1"/>
</dbReference>
<reference evidence="2 3" key="1">
    <citation type="submission" date="2019-12" db="EMBL/GenBank/DDBJ databases">
        <authorList>
            <person name="Li J."/>
            <person name="Shi Y."/>
            <person name="Xu G."/>
            <person name="Xiao D."/>
            <person name="Ran X."/>
        </authorList>
    </citation>
    <scope>NUCLEOTIDE SEQUENCE [LARGE SCALE GENOMIC DNA]</scope>
    <source>
        <strain evidence="2 3">JCM 15915</strain>
    </source>
</reference>
<dbReference type="InterPro" id="IPR036102">
    <property type="entry name" value="OsmC/Ohrsf"/>
</dbReference>
<dbReference type="Pfam" id="PF02566">
    <property type="entry name" value="OsmC"/>
    <property type="match status" value="1"/>
</dbReference>
<organism evidence="2 3">
    <name type="scientific">Rothia koreensis</name>
    <dbReference type="NCBI Taxonomy" id="592378"/>
    <lineage>
        <taxon>Bacteria</taxon>
        <taxon>Bacillati</taxon>
        <taxon>Actinomycetota</taxon>
        <taxon>Actinomycetes</taxon>
        <taxon>Micrococcales</taxon>
        <taxon>Micrococcaceae</taxon>
        <taxon>Rothia</taxon>
    </lineage>
</organism>
<evidence type="ECO:0000256" key="1">
    <source>
        <dbReference type="SAM" id="MobiDB-lite"/>
    </source>
</evidence>
<dbReference type="SUPFAM" id="SSF82784">
    <property type="entry name" value="OsmC-like"/>
    <property type="match status" value="1"/>
</dbReference>
<dbReference type="PANTHER" id="PTHR34352:SF1">
    <property type="entry name" value="PROTEIN YHFA"/>
    <property type="match status" value="1"/>
</dbReference>
<name>A0A7K1LF97_9MICC</name>
<dbReference type="Gene3D" id="3.30.300.20">
    <property type="match status" value="1"/>
</dbReference>
<proteinExistence type="predicted"/>
<keyword evidence="3" id="KW-1185">Reference proteome</keyword>
<dbReference type="OrthoDB" id="4864805at2"/>
<evidence type="ECO:0000313" key="2">
    <source>
        <dbReference type="EMBL" id="MUN53867.1"/>
    </source>
</evidence>
<dbReference type="EMBL" id="WOGT01000001">
    <property type="protein sequence ID" value="MUN53867.1"/>
    <property type="molecule type" value="Genomic_DNA"/>
</dbReference>
<accession>A0A7K1LF97</accession>
<dbReference type="RefSeq" id="WP_129313976.1">
    <property type="nucleotide sequence ID" value="NZ_NOIQ01000001.1"/>
</dbReference>
<dbReference type="AlphaFoldDB" id="A0A7K1LF97"/>
<feature type="region of interest" description="Disordered" evidence="1">
    <location>
        <begin position="1"/>
        <end position="25"/>
    </location>
</feature>
<dbReference type="Proteomes" id="UP000462152">
    <property type="component" value="Unassembled WGS sequence"/>
</dbReference>
<dbReference type="InterPro" id="IPR015946">
    <property type="entry name" value="KH_dom-like_a/b"/>
</dbReference>